<keyword evidence="2" id="KW-0677">Repeat</keyword>
<evidence type="ECO:0000259" key="3">
    <source>
        <dbReference type="PROSITE" id="PS50234"/>
    </source>
</evidence>
<feature type="domain" description="VWFA" evidence="3">
    <location>
        <begin position="10"/>
        <end position="283"/>
    </location>
</feature>
<evidence type="ECO:0000313" key="4">
    <source>
        <dbReference type="EMBL" id="MPM21197.1"/>
    </source>
</evidence>
<proteinExistence type="predicted"/>
<dbReference type="PROSITE" id="PS50234">
    <property type="entry name" value="VWFA"/>
    <property type="match status" value="1"/>
</dbReference>
<comment type="subcellular location">
    <subcellularLocation>
        <location evidence="1">Cell envelope</location>
    </subcellularLocation>
</comment>
<dbReference type="InterPro" id="IPR009459">
    <property type="entry name" value="MucBP_dom"/>
</dbReference>
<accession>A0A644XZ71</accession>
<dbReference type="InterPro" id="IPR002035">
    <property type="entry name" value="VWF_A"/>
</dbReference>
<dbReference type="Pfam" id="PF09479">
    <property type="entry name" value="Flg_new"/>
    <property type="match status" value="2"/>
</dbReference>
<reference evidence="4" key="1">
    <citation type="submission" date="2019-08" db="EMBL/GenBank/DDBJ databases">
        <authorList>
            <person name="Kucharzyk K."/>
            <person name="Murdoch R.W."/>
            <person name="Higgins S."/>
            <person name="Loffler F."/>
        </authorList>
    </citation>
    <scope>NUCLEOTIDE SEQUENCE</scope>
</reference>
<evidence type="ECO:0000256" key="2">
    <source>
        <dbReference type="ARBA" id="ARBA00022737"/>
    </source>
</evidence>
<sequence>MTTTEPVSADVVLVVDVSTSMDYVMGSGTRWSALKTAADTFIGNFLTAGSGNRVSIAAYGGSNRNGNSKDDYCIIQNWTTDAAIAKASYNYSHVVGSGGLRQHYFNDTEYNYGATNSQAGFRGADDLLDNSTNKIKYVIYMSDGEANVCYANRTQGDLICTNIVHAIFGHNDSCYQWIYTPALTDGTRTCSYLGNYINPSTGEDSSAFCARSAVAQLADLVANYDVKVFTIGFSDDAASSSVLSNQYATYKSAEDGVQLNQVYQEISEEITLASKPWTVFDLMGSYVVFDSFAADSAGTPYATFDGTKKEITWDVAAQAEDSPSTTHTFTLSYYVTLNMTNLNVWGKDDGGNYKFNPSNGDTKLTYKITEKDGLGNVVRTHYAMAAFDVPEVSADIYTVTLNHYLDDAATPFKTETIKGCAGSAALNLDSKISEQAGITYTGRDVLNSSGATFAFTSANDGTVINYSYKTGHALTIHYVDELGTSLTGDYTDVVEYNSPYSVASPSIPGYHLQDATKAVVSGTMPSSDLTLTVVYVQDEYAVTYTFSGASPAGVAVPTDSSSPYHYNDSVAVLGVSSQPAGWTFNGWTIGGNSVGDTFTITGPTQLVGTWTQARYTLDEIYQFADPADLITYQSALTDAGQAAYGFIDQDARAQVLANDAYTDYLNGLAPTDTAMSYDDFVGDGSAYAAAALDEAEAARDAAMVSPLGTFHATYTDLVTGTTLENVYVKNSSVHPHGYEYSITPQTLPDFKTQLAEGSNPGTLTHDTTVLFRLVNDLFSVTVNHYLEVKPGTDGAVTVGGKNYKLQESVSGGSYNSEDTYTISANDYGGYTVNTSVSDHFGDEYSYTMGTGDATHSLYYDIAKYSADFTFTSTDNPSVSLPTAQTDLWHGIDTVTNPGITAPAGWDFKGWYTDEGLTAAYTFGTEVTSDLHLYGSWSRETYDVSFAFVGDKPASAAAPAAQEDIPFQGHVTEPDSSTYSGGYDTDSQDFTFLGWFKDVDGVTGYNFSDEVTANHTVYGKWAVVSQKYSYTVEHYVDGVKVFDNPGTAALNYGTAITDTQAAACAADVSDSRFTTAVGHNYLTFSSATGCTISENESSNIVRCYYVTNEYTLTIHYIYPDNSPAASDSTNEVAYGATYSVDAPSIAHHDVFLRPNDDSATLSGRTVAGTMPGHDVELTVVYTPYEQYKYIVNYYWTNLEGTDVSLGKYESTLIWNGDDYTVPAD</sequence>
<dbReference type="Gene3D" id="3.10.20.320">
    <property type="entry name" value="Putative peptidoglycan bound protein (lpxtg motif)"/>
    <property type="match status" value="1"/>
</dbReference>
<dbReference type="EMBL" id="VSSQ01003542">
    <property type="protein sequence ID" value="MPM21197.1"/>
    <property type="molecule type" value="Genomic_DNA"/>
</dbReference>
<gene>
    <name evidence="4" type="ORF">SDC9_67640</name>
</gene>
<evidence type="ECO:0000256" key="1">
    <source>
        <dbReference type="ARBA" id="ARBA00004196"/>
    </source>
</evidence>
<dbReference type="Gene3D" id="2.60.40.4270">
    <property type="entry name" value="Listeria-Bacteroides repeat domain"/>
    <property type="match status" value="2"/>
</dbReference>
<dbReference type="Gene3D" id="3.40.50.410">
    <property type="entry name" value="von Willebrand factor, type A domain"/>
    <property type="match status" value="1"/>
</dbReference>
<dbReference type="Pfam" id="PF06458">
    <property type="entry name" value="MucBP"/>
    <property type="match status" value="2"/>
</dbReference>
<organism evidence="4">
    <name type="scientific">bioreactor metagenome</name>
    <dbReference type="NCBI Taxonomy" id="1076179"/>
    <lineage>
        <taxon>unclassified sequences</taxon>
        <taxon>metagenomes</taxon>
        <taxon>ecological metagenomes</taxon>
    </lineage>
</organism>
<dbReference type="SMART" id="SM00327">
    <property type="entry name" value="VWA"/>
    <property type="match status" value="1"/>
</dbReference>
<dbReference type="InterPro" id="IPR013378">
    <property type="entry name" value="InlB-like_B-rpt"/>
</dbReference>
<dbReference type="AlphaFoldDB" id="A0A644XZ71"/>
<comment type="caution">
    <text evidence="4">The sequence shown here is derived from an EMBL/GenBank/DDBJ whole genome shotgun (WGS) entry which is preliminary data.</text>
</comment>
<dbReference type="GO" id="GO:0030313">
    <property type="term" value="C:cell envelope"/>
    <property type="evidence" value="ECO:0007669"/>
    <property type="project" value="UniProtKB-SubCell"/>
</dbReference>
<dbReference type="SUPFAM" id="SSF53300">
    <property type="entry name" value="vWA-like"/>
    <property type="match status" value="1"/>
</dbReference>
<protein>
    <recommendedName>
        <fullName evidence="3">VWFA domain-containing protein</fullName>
    </recommendedName>
</protein>
<name>A0A644XZ71_9ZZZZ</name>
<dbReference type="InterPro" id="IPR036465">
    <property type="entry name" value="vWFA_dom_sf"/>
</dbReference>
<dbReference type="InterPro" id="IPR042229">
    <property type="entry name" value="Listeria/Bacterioides_rpt_sf"/>
</dbReference>
<dbReference type="CDD" id="cd00198">
    <property type="entry name" value="vWFA"/>
    <property type="match status" value="1"/>
</dbReference>